<evidence type="ECO:0000256" key="3">
    <source>
        <dbReference type="ARBA" id="ARBA00023004"/>
    </source>
</evidence>
<dbReference type="InterPro" id="IPR023885">
    <property type="entry name" value="4Fe4S-binding_SPASM_dom"/>
</dbReference>
<dbReference type="PANTHER" id="PTHR11228:SF7">
    <property type="entry name" value="PQQA PEPTIDE CYCLASE"/>
    <property type="match status" value="1"/>
</dbReference>
<dbReference type="SFLD" id="SFLDS00029">
    <property type="entry name" value="Radical_SAM"/>
    <property type="match status" value="1"/>
</dbReference>
<dbReference type="Pfam" id="PF04055">
    <property type="entry name" value="Radical_SAM"/>
    <property type="match status" value="1"/>
</dbReference>
<keyword evidence="1" id="KW-0949">S-adenosyl-L-methionine</keyword>
<accession>A0A3B1CME5</accession>
<evidence type="ECO:0000259" key="5">
    <source>
        <dbReference type="PROSITE" id="PS51918"/>
    </source>
</evidence>
<dbReference type="PANTHER" id="PTHR11228">
    <property type="entry name" value="RADICAL SAM DOMAIN PROTEIN"/>
    <property type="match status" value="1"/>
</dbReference>
<dbReference type="AlphaFoldDB" id="A0A3B1CME5"/>
<dbReference type="SFLD" id="SFLDG01067">
    <property type="entry name" value="SPASM/twitch_domain_containing"/>
    <property type="match status" value="1"/>
</dbReference>
<evidence type="ECO:0000256" key="2">
    <source>
        <dbReference type="ARBA" id="ARBA00022723"/>
    </source>
</evidence>
<organism evidence="6">
    <name type="scientific">hydrothermal vent metagenome</name>
    <dbReference type="NCBI Taxonomy" id="652676"/>
    <lineage>
        <taxon>unclassified sequences</taxon>
        <taxon>metagenomes</taxon>
        <taxon>ecological metagenomes</taxon>
    </lineage>
</organism>
<dbReference type="InterPro" id="IPR013785">
    <property type="entry name" value="Aldolase_TIM"/>
</dbReference>
<proteinExistence type="predicted"/>
<dbReference type="PROSITE" id="PS51918">
    <property type="entry name" value="RADICAL_SAM"/>
    <property type="match status" value="1"/>
</dbReference>
<sequence>MSYSPFRHVGSIFWKHNPIHFTLFLTKRCNARCPFCFYLSADNYASAEAAELTLEEIEKVSSSMGNLLWLALSGGELFLRKDLYEIVKVFYEQNKPAIILLPTNGLLTDVIRNQAEKILKLCKNSVVTIKLSLDGPEEVHDAIRGVKGSFRKMMATYRALGELIDKYPNFELGINSVFCSINQDYMDEILQIVGGLDKIKTHTVSLIRGDVSDGELKEVDTDKYNRLIERMASDMRNKKAPTYRFKGAKLKAAQDIVQRRLIYETQVKNKQIIPCYAGKLNIVITEDGDVYPCESFTPKMKLGNVRKDGYDIKEMLKSTRARKVVRSIREEGCFCTHECYFMINILFNPAMYPTLLKEYVKI</sequence>
<dbReference type="InterPro" id="IPR050377">
    <property type="entry name" value="Radical_SAM_PqqE_MftC-like"/>
</dbReference>
<evidence type="ECO:0000256" key="1">
    <source>
        <dbReference type="ARBA" id="ARBA00022691"/>
    </source>
</evidence>
<dbReference type="EMBL" id="UOGH01000212">
    <property type="protein sequence ID" value="VAX31706.1"/>
    <property type="molecule type" value="Genomic_DNA"/>
</dbReference>
<dbReference type="InterPro" id="IPR058240">
    <property type="entry name" value="rSAM_sf"/>
</dbReference>
<dbReference type="SFLD" id="SFLDG01386">
    <property type="entry name" value="main_SPASM_domain-containing"/>
    <property type="match status" value="1"/>
</dbReference>
<evidence type="ECO:0000256" key="4">
    <source>
        <dbReference type="ARBA" id="ARBA00023014"/>
    </source>
</evidence>
<dbReference type="Pfam" id="PF13186">
    <property type="entry name" value="SPASM"/>
    <property type="match status" value="1"/>
</dbReference>
<dbReference type="NCBIfam" id="TIGR04085">
    <property type="entry name" value="rSAM_more_4Fe4S"/>
    <property type="match status" value="1"/>
</dbReference>
<evidence type="ECO:0000313" key="6">
    <source>
        <dbReference type="EMBL" id="VAX31706.1"/>
    </source>
</evidence>
<reference evidence="6" key="1">
    <citation type="submission" date="2018-06" db="EMBL/GenBank/DDBJ databases">
        <authorList>
            <person name="Zhirakovskaya E."/>
        </authorList>
    </citation>
    <scope>NUCLEOTIDE SEQUENCE</scope>
</reference>
<dbReference type="CDD" id="cd21109">
    <property type="entry name" value="SPASM"/>
    <property type="match status" value="1"/>
</dbReference>
<keyword evidence="4" id="KW-0411">Iron-sulfur</keyword>
<feature type="domain" description="Radical SAM core" evidence="5">
    <location>
        <begin position="15"/>
        <end position="234"/>
    </location>
</feature>
<gene>
    <name evidence="6" type="ORF">MNBD_NITROSPIRAE02-1243</name>
</gene>
<name>A0A3B1CME5_9ZZZZ</name>
<dbReference type="GO" id="GO:0051536">
    <property type="term" value="F:iron-sulfur cluster binding"/>
    <property type="evidence" value="ECO:0007669"/>
    <property type="project" value="UniProtKB-KW"/>
</dbReference>
<protein>
    <submittedName>
        <fullName evidence="6">Radical SAM domain protein</fullName>
    </submittedName>
</protein>
<dbReference type="SUPFAM" id="SSF102114">
    <property type="entry name" value="Radical SAM enzymes"/>
    <property type="match status" value="1"/>
</dbReference>
<dbReference type="CDD" id="cd01335">
    <property type="entry name" value="Radical_SAM"/>
    <property type="match status" value="1"/>
</dbReference>
<dbReference type="GO" id="GO:0046872">
    <property type="term" value="F:metal ion binding"/>
    <property type="evidence" value="ECO:0007669"/>
    <property type="project" value="UniProtKB-KW"/>
</dbReference>
<dbReference type="Gene3D" id="3.20.20.70">
    <property type="entry name" value="Aldolase class I"/>
    <property type="match status" value="1"/>
</dbReference>
<keyword evidence="2" id="KW-0479">Metal-binding</keyword>
<dbReference type="GO" id="GO:0003824">
    <property type="term" value="F:catalytic activity"/>
    <property type="evidence" value="ECO:0007669"/>
    <property type="project" value="InterPro"/>
</dbReference>
<keyword evidence="3" id="KW-0408">Iron</keyword>
<dbReference type="InterPro" id="IPR007197">
    <property type="entry name" value="rSAM"/>
</dbReference>